<dbReference type="GO" id="GO:0016192">
    <property type="term" value="P:vesicle-mediated transport"/>
    <property type="evidence" value="ECO:0000318"/>
    <property type="project" value="GO_Central"/>
</dbReference>
<evidence type="ECO:0000256" key="3">
    <source>
        <dbReference type="PIRSR" id="PIRSR606689-1"/>
    </source>
</evidence>
<dbReference type="InParanoid" id="B3RWS8"/>
<dbReference type="OrthoDB" id="14717at2759"/>
<dbReference type="GO" id="GO:0003924">
    <property type="term" value="F:GTPase activity"/>
    <property type="evidence" value="ECO:0007669"/>
    <property type="project" value="InterPro"/>
</dbReference>
<dbReference type="GO" id="GO:0005525">
    <property type="term" value="F:GTP binding"/>
    <property type="evidence" value="ECO:0000318"/>
    <property type="project" value="GO_Central"/>
</dbReference>
<dbReference type="HOGENOM" id="CLU_040729_12_3_1"/>
<organism evidence="6 7">
    <name type="scientific">Trichoplax adhaerens</name>
    <name type="common">Trichoplax reptans</name>
    <dbReference type="NCBI Taxonomy" id="10228"/>
    <lineage>
        <taxon>Eukaryota</taxon>
        <taxon>Metazoa</taxon>
        <taxon>Placozoa</taxon>
        <taxon>Uniplacotomia</taxon>
        <taxon>Trichoplacea</taxon>
        <taxon>Trichoplacidae</taxon>
        <taxon>Trichoplax</taxon>
    </lineage>
</organism>
<dbReference type="CTD" id="6754282"/>
<evidence type="ECO:0000256" key="2">
    <source>
        <dbReference type="ARBA" id="ARBA00023134"/>
    </source>
</evidence>
<dbReference type="SUPFAM" id="SSF52540">
    <property type="entry name" value="P-loop containing nucleoside triphosphate hydrolases"/>
    <property type="match status" value="1"/>
</dbReference>
<evidence type="ECO:0000313" key="6">
    <source>
        <dbReference type="EMBL" id="EDV24754.1"/>
    </source>
</evidence>
<evidence type="ECO:0000256" key="1">
    <source>
        <dbReference type="ARBA" id="ARBA00022741"/>
    </source>
</evidence>
<protein>
    <submittedName>
        <fullName evidence="6">Uncharacterized protein</fullName>
    </submittedName>
</protein>
<dbReference type="GO" id="GO:0005737">
    <property type="term" value="C:cytoplasm"/>
    <property type="evidence" value="ECO:0000318"/>
    <property type="project" value="GO_Central"/>
</dbReference>
<dbReference type="Proteomes" id="UP000009022">
    <property type="component" value="Unassembled WGS sequence"/>
</dbReference>
<dbReference type="RefSeq" id="XP_002112644.1">
    <property type="nucleotide sequence ID" value="XM_002112608.1"/>
</dbReference>
<dbReference type="InterPro" id="IPR051995">
    <property type="entry name" value="Ciliary_GTPase"/>
</dbReference>
<dbReference type="PRINTS" id="PR00328">
    <property type="entry name" value="SAR1GTPBP"/>
</dbReference>
<dbReference type="PROSITE" id="PS51417">
    <property type="entry name" value="ARF"/>
    <property type="match status" value="1"/>
</dbReference>
<dbReference type="GO" id="GO:0046872">
    <property type="term" value="F:metal ion binding"/>
    <property type="evidence" value="ECO:0007669"/>
    <property type="project" value="UniProtKB-KW"/>
</dbReference>
<dbReference type="PANTHER" id="PTHR46090:SF2">
    <property type="entry name" value="ADP-RIBOSYLATION FACTOR-LIKE PROTEIN 13B"/>
    <property type="match status" value="1"/>
</dbReference>
<comment type="similarity">
    <text evidence="5">Belongs to the small GTPase superfamily. Arf family.</text>
</comment>
<accession>B3RWS8</accession>
<feature type="binding site" evidence="3">
    <location>
        <position position="56"/>
    </location>
    <ligand>
        <name>GTP</name>
        <dbReference type="ChEBI" id="CHEBI:37565"/>
    </ligand>
</feature>
<dbReference type="NCBIfam" id="TIGR00231">
    <property type="entry name" value="small_GTP"/>
    <property type="match status" value="1"/>
</dbReference>
<dbReference type="InterPro" id="IPR005225">
    <property type="entry name" value="Small_GTP-bd"/>
</dbReference>
<feature type="binding site" evidence="3">
    <location>
        <begin position="112"/>
        <end position="115"/>
    </location>
    <ligand>
        <name>GTP</name>
        <dbReference type="ChEBI" id="CHEBI:37565"/>
    </ligand>
</feature>
<reference evidence="6 7" key="1">
    <citation type="journal article" date="2008" name="Nature">
        <title>The Trichoplax genome and the nature of placozoans.</title>
        <authorList>
            <person name="Srivastava M."/>
            <person name="Begovic E."/>
            <person name="Chapman J."/>
            <person name="Putnam N.H."/>
            <person name="Hellsten U."/>
            <person name="Kawashima T."/>
            <person name="Kuo A."/>
            <person name="Mitros T."/>
            <person name="Salamov A."/>
            <person name="Carpenter M.L."/>
            <person name="Signorovitch A.Y."/>
            <person name="Moreno M.A."/>
            <person name="Kamm K."/>
            <person name="Grimwood J."/>
            <person name="Schmutz J."/>
            <person name="Shapiro H."/>
            <person name="Grigoriev I.V."/>
            <person name="Buss L.W."/>
            <person name="Schierwater B."/>
            <person name="Dellaporta S.L."/>
            <person name="Rokhsar D.S."/>
        </authorList>
    </citation>
    <scope>NUCLEOTIDE SEQUENCE [LARGE SCALE GENOMIC DNA]</scope>
    <source>
        <strain evidence="6 7">Grell-BS-1999</strain>
    </source>
</reference>
<dbReference type="Pfam" id="PF00025">
    <property type="entry name" value="Arf"/>
    <property type="match status" value="1"/>
</dbReference>
<dbReference type="PhylomeDB" id="B3RWS8"/>
<evidence type="ECO:0000256" key="5">
    <source>
        <dbReference type="RuleBase" id="RU003925"/>
    </source>
</evidence>
<keyword evidence="2 3" id="KW-0342">GTP-binding</keyword>
<dbReference type="AlphaFoldDB" id="B3RWS8"/>
<evidence type="ECO:0000256" key="4">
    <source>
        <dbReference type="PIRSR" id="PIRSR606689-2"/>
    </source>
</evidence>
<dbReference type="EMBL" id="DS985245">
    <property type="protein sequence ID" value="EDV24754.1"/>
    <property type="molecule type" value="Genomic_DNA"/>
</dbReference>
<dbReference type="InterPro" id="IPR027417">
    <property type="entry name" value="P-loop_NTPase"/>
</dbReference>
<feature type="non-terminal residue" evidence="6">
    <location>
        <position position="1"/>
    </location>
</feature>
<dbReference type="STRING" id="10228.B3RWS8"/>
<name>B3RWS8_TRIAD</name>
<sequence length="134" mass="14836">SSEITLLTVGLDGAGKSTILRCLQGGIIEGVSTTVGFNNFSLQLYGRKIITYDVGGGPRIRGIWKNYYHDVHGIIYVVDASDHNKLEENLEVLEEVVKHDKSKGKPILVLANKQDIPNAIDKERLVKQLQLHSL</sequence>
<proteinExistence type="inferred from homology"/>
<feature type="binding site" evidence="4">
    <location>
        <position position="34"/>
    </location>
    <ligand>
        <name>Mg(2+)</name>
        <dbReference type="ChEBI" id="CHEBI:18420"/>
    </ligand>
</feature>
<keyword evidence="4" id="KW-0479">Metal-binding</keyword>
<dbReference type="OMA" id="RGIWKAY"/>
<feature type="binding site" evidence="4">
    <location>
        <position position="17"/>
    </location>
    <ligand>
        <name>Mg(2+)</name>
        <dbReference type="ChEBI" id="CHEBI:18420"/>
    </ligand>
</feature>
<keyword evidence="1 3" id="KW-0547">Nucleotide-binding</keyword>
<evidence type="ECO:0000313" key="7">
    <source>
        <dbReference type="Proteomes" id="UP000009022"/>
    </source>
</evidence>
<dbReference type="GO" id="GO:0006886">
    <property type="term" value="P:intracellular protein transport"/>
    <property type="evidence" value="ECO:0000318"/>
    <property type="project" value="GO_Central"/>
</dbReference>
<keyword evidence="4" id="KW-0460">Magnesium</keyword>
<dbReference type="PANTHER" id="PTHR46090">
    <property type="entry name" value="ADP-RIBOSYLATION FACTOR-LIKE PROTEIN 13B"/>
    <property type="match status" value="1"/>
</dbReference>
<feature type="binding site" evidence="3">
    <location>
        <begin position="10"/>
        <end position="17"/>
    </location>
    <ligand>
        <name>GTP</name>
        <dbReference type="ChEBI" id="CHEBI:37565"/>
    </ligand>
</feature>
<keyword evidence="7" id="KW-1185">Reference proteome</keyword>
<dbReference type="KEGG" id="tad:TRIADDRAFT_17057"/>
<dbReference type="SMART" id="SM00177">
    <property type="entry name" value="ARF"/>
    <property type="match status" value="1"/>
</dbReference>
<dbReference type="eggNOG" id="KOG0070">
    <property type="taxonomic scope" value="Eukaryota"/>
</dbReference>
<gene>
    <name evidence="6" type="ORF">TRIADDRAFT_17057</name>
</gene>
<feature type="non-terminal residue" evidence="6">
    <location>
        <position position="134"/>
    </location>
</feature>
<dbReference type="InterPro" id="IPR006689">
    <property type="entry name" value="Small_GTPase_ARF/SAR"/>
</dbReference>
<dbReference type="Gene3D" id="3.40.50.300">
    <property type="entry name" value="P-loop containing nucleotide triphosphate hydrolases"/>
    <property type="match status" value="1"/>
</dbReference>
<dbReference type="GeneID" id="6754282"/>